<feature type="repeat" description="ANK" evidence="3">
    <location>
        <begin position="239"/>
        <end position="275"/>
    </location>
</feature>
<dbReference type="SMART" id="SM00248">
    <property type="entry name" value="ANK"/>
    <property type="match status" value="4"/>
</dbReference>
<accession>A0AAN6WJ29</accession>
<dbReference type="PROSITE" id="PS50088">
    <property type="entry name" value="ANK_REPEAT"/>
    <property type="match status" value="2"/>
</dbReference>
<evidence type="ECO:0000256" key="2">
    <source>
        <dbReference type="ARBA" id="ARBA00023043"/>
    </source>
</evidence>
<reference evidence="5" key="2">
    <citation type="submission" date="2023-05" db="EMBL/GenBank/DDBJ databases">
        <authorList>
            <consortium name="Lawrence Berkeley National Laboratory"/>
            <person name="Steindorff A."/>
            <person name="Hensen N."/>
            <person name="Bonometti L."/>
            <person name="Westerberg I."/>
            <person name="Brannstrom I.O."/>
            <person name="Guillou S."/>
            <person name="Cros-Aarteil S."/>
            <person name="Calhoun S."/>
            <person name="Haridas S."/>
            <person name="Kuo A."/>
            <person name="Mondo S."/>
            <person name="Pangilinan J."/>
            <person name="Riley R."/>
            <person name="Labutti K."/>
            <person name="Andreopoulos B."/>
            <person name="Lipzen A."/>
            <person name="Chen C."/>
            <person name="Yanf M."/>
            <person name="Daum C."/>
            <person name="Ng V."/>
            <person name="Clum A."/>
            <person name="Ohm R."/>
            <person name="Martin F."/>
            <person name="Silar P."/>
            <person name="Natvig D."/>
            <person name="Lalanne C."/>
            <person name="Gautier V."/>
            <person name="Ament-Velasquez S.L."/>
            <person name="Kruys A."/>
            <person name="Hutchinson M.I."/>
            <person name="Powell A.J."/>
            <person name="Barry K."/>
            <person name="Miller A.N."/>
            <person name="Grigoriev I.V."/>
            <person name="Debuchy R."/>
            <person name="Gladieux P."/>
            <person name="Thoren M.H."/>
            <person name="Johannesson H."/>
        </authorList>
    </citation>
    <scope>NUCLEOTIDE SEQUENCE</scope>
    <source>
        <strain evidence="5">PSN309</strain>
    </source>
</reference>
<feature type="repeat" description="ANK" evidence="3">
    <location>
        <begin position="118"/>
        <end position="150"/>
    </location>
</feature>
<comment type="caution">
    <text evidence="5">The sequence shown here is derived from an EMBL/GenBank/DDBJ whole genome shotgun (WGS) entry which is preliminary data.</text>
</comment>
<evidence type="ECO:0000256" key="4">
    <source>
        <dbReference type="SAM" id="MobiDB-lite"/>
    </source>
</evidence>
<protein>
    <submittedName>
        <fullName evidence="5">Ankyrin repeat-containing domain protein</fullName>
    </submittedName>
</protein>
<dbReference type="Gene3D" id="1.25.40.20">
    <property type="entry name" value="Ankyrin repeat-containing domain"/>
    <property type="match status" value="3"/>
</dbReference>
<dbReference type="Pfam" id="PF12796">
    <property type="entry name" value="Ank_2"/>
    <property type="match status" value="1"/>
</dbReference>
<keyword evidence="2 3" id="KW-0040">ANK repeat</keyword>
<dbReference type="PANTHER" id="PTHR24166">
    <property type="entry name" value="ROLLING PEBBLES, ISOFORM B"/>
    <property type="match status" value="1"/>
</dbReference>
<dbReference type="InterPro" id="IPR050889">
    <property type="entry name" value="Dendritic_Spine_Reg/Scaffold"/>
</dbReference>
<evidence type="ECO:0000256" key="1">
    <source>
        <dbReference type="ARBA" id="ARBA00022737"/>
    </source>
</evidence>
<keyword evidence="6" id="KW-1185">Reference proteome</keyword>
<proteinExistence type="predicted"/>
<feature type="non-terminal residue" evidence="5">
    <location>
        <position position="1"/>
    </location>
</feature>
<organism evidence="5 6">
    <name type="scientific">Podospora australis</name>
    <dbReference type="NCBI Taxonomy" id="1536484"/>
    <lineage>
        <taxon>Eukaryota</taxon>
        <taxon>Fungi</taxon>
        <taxon>Dikarya</taxon>
        <taxon>Ascomycota</taxon>
        <taxon>Pezizomycotina</taxon>
        <taxon>Sordariomycetes</taxon>
        <taxon>Sordariomycetidae</taxon>
        <taxon>Sordariales</taxon>
        <taxon>Podosporaceae</taxon>
        <taxon>Podospora</taxon>
    </lineage>
</organism>
<reference evidence="5" key="1">
    <citation type="journal article" date="2023" name="Mol. Phylogenet. Evol.">
        <title>Genome-scale phylogeny and comparative genomics of the fungal order Sordariales.</title>
        <authorList>
            <person name="Hensen N."/>
            <person name="Bonometti L."/>
            <person name="Westerberg I."/>
            <person name="Brannstrom I.O."/>
            <person name="Guillou S."/>
            <person name="Cros-Aarteil S."/>
            <person name="Calhoun S."/>
            <person name="Haridas S."/>
            <person name="Kuo A."/>
            <person name="Mondo S."/>
            <person name="Pangilinan J."/>
            <person name="Riley R."/>
            <person name="LaButti K."/>
            <person name="Andreopoulos B."/>
            <person name="Lipzen A."/>
            <person name="Chen C."/>
            <person name="Yan M."/>
            <person name="Daum C."/>
            <person name="Ng V."/>
            <person name="Clum A."/>
            <person name="Steindorff A."/>
            <person name="Ohm R.A."/>
            <person name="Martin F."/>
            <person name="Silar P."/>
            <person name="Natvig D.O."/>
            <person name="Lalanne C."/>
            <person name="Gautier V."/>
            <person name="Ament-Velasquez S.L."/>
            <person name="Kruys A."/>
            <person name="Hutchinson M.I."/>
            <person name="Powell A.J."/>
            <person name="Barry K."/>
            <person name="Miller A.N."/>
            <person name="Grigoriev I.V."/>
            <person name="Debuchy R."/>
            <person name="Gladieux P."/>
            <person name="Hiltunen Thoren M."/>
            <person name="Johannesson H."/>
        </authorList>
    </citation>
    <scope>NUCLEOTIDE SEQUENCE</scope>
    <source>
        <strain evidence="5">PSN309</strain>
    </source>
</reference>
<dbReference type="PROSITE" id="PS50297">
    <property type="entry name" value="ANK_REP_REGION"/>
    <property type="match status" value="1"/>
</dbReference>
<evidence type="ECO:0000313" key="6">
    <source>
        <dbReference type="Proteomes" id="UP001302126"/>
    </source>
</evidence>
<keyword evidence="1" id="KW-0677">Repeat</keyword>
<gene>
    <name evidence="5" type="ORF">QBC35DRAFT_395407</name>
</gene>
<dbReference type="InterPro" id="IPR036770">
    <property type="entry name" value="Ankyrin_rpt-contain_sf"/>
</dbReference>
<feature type="compositionally biased region" description="Acidic residues" evidence="4">
    <location>
        <begin position="164"/>
        <end position="180"/>
    </location>
</feature>
<feature type="compositionally biased region" description="Acidic residues" evidence="4">
    <location>
        <begin position="188"/>
        <end position="203"/>
    </location>
</feature>
<dbReference type="InterPro" id="IPR002110">
    <property type="entry name" value="Ankyrin_rpt"/>
</dbReference>
<dbReference type="Proteomes" id="UP001302126">
    <property type="component" value="Unassembled WGS sequence"/>
</dbReference>
<feature type="region of interest" description="Disordered" evidence="4">
    <location>
        <begin position="164"/>
        <end position="210"/>
    </location>
</feature>
<name>A0AAN6WJ29_9PEZI</name>
<dbReference type="Pfam" id="PF00023">
    <property type="entry name" value="Ank"/>
    <property type="match status" value="1"/>
</dbReference>
<dbReference type="PANTHER" id="PTHR24166:SF48">
    <property type="entry name" value="PROTEIN VAPYRIN"/>
    <property type="match status" value="1"/>
</dbReference>
<sequence length="305" mass="33026">ALHTAEGSSNIVSVLLGYGADSKVVDASGVTVFHRGKLSPEAATLLIEAGGDLKAEDHHGRTATWYASGEYLDFLLKSGLDINHADSDVDTRLHKSVYQSDCEELLRKGALADATDRHGRTPIMLCARSGNTEIAEVLLAFGADPNAVCLEGKNSLHHFCASIDDDEEEDGDGDSNDSEESYDRNTDDQLEDDDADDNDDDDSLVCKDDRDDQYDLGEALDMAEILIQHDVDVNAIDEHGITPLHCVCLLPQDPRLKPLMSRLISAGADPNIPNRNGQTAVQIIQKSVKDEGRRSAFLKVLLSAG</sequence>
<evidence type="ECO:0000313" key="5">
    <source>
        <dbReference type="EMBL" id="KAK4182714.1"/>
    </source>
</evidence>
<dbReference type="SUPFAM" id="SSF48403">
    <property type="entry name" value="Ankyrin repeat"/>
    <property type="match status" value="1"/>
</dbReference>
<evidence type="ECO:0000256" key="3">
    <source>
        <dbReference type="PROSITE-ProRule" id="PRU00023"/>
    </source>
</evidence>
<dbReference type="AlphaFoldDB" id="A0AAN6WJ29"/>
<dbReference type="EMBL" id="MU864619">
    <property type="protein sequence ID" value="KAK4182714.1"/>
    <property type="molecule type" value="Genomic_DNA"/>
</dbReference>